<keyword evidence="3" id="KW-1003">Cell membrane</keyword>
<dbReference type="PANTHER" id="PTHR22914:SF41">
    <property type="entry name" value="CHITIN SYNTHASE 7"/>
    <property type="match status" value="1"/>
</dbReference>
<comment type="subcellular location">
    <subcellularLocation>
        <location evidence="1">Cell membrane</location>
        <topology evidence="1">Multi-pass membrane protein</topology>
    </subcellularLocation>
</comment>
<feature type="transmembrane region" description="Helical" evidence="12">
    <location>
        <begin position="869"/>
        <end position="891"/>
    </location>
</feature>
<evidence type="ECO:0000256" key="11">
    <source>
        <dbReference type="SAM" id="MobiDB-lite"/>
    </source>
</evidence>
<comment type="caution">
    <text evidence="14">The sequence shown here is derived from an EMBL/GenBank/DDBJ whole genome shotgun (WGS) entry which is preliminary data.</text>
</comment>
<feature type="region of interest" description="Disordered" evidence="11">
    <location>
        <begin position="1"/>
        <end position="64"/>
    </location>
</feature>
<feature type="compositionally biased region" description="Gly residues" evidence="11">
    <location>
        <begin position="1141"/>
        <end position="1156"/>
    </location>
</feature>
<evidence type="ECO:0000256" key="6">
    <source>
        <dbReference type="ARBA" id="ARBA00022692"/>
    </source>
</evidence>
<dbReference type="EC" id="2.4.1.16" evidence="2"/>
<feature type="region of interest" description="Disordered" evidence="11">
    <location>
        <begin position="1096"/>
        <end position="1227"/>
    </location>
</feature>
<feature type="compositionally biased region" description="Low complexity" evidence="11">
    <location>
        <begin position="439"/>
        <end position="455"/>
    </location>
</feature>
<dbReference type="Pfam" id="PF22997">
    <property type="entry name" value="CHS4"/>
    <property type="match status" value="1"/>
</dbReference>
<dbReference type="OrthoDB" id="370884at2759"/>
<dbReference type="CDD" id="cd04190">
    <property type="entry name" value="Chitin_synth_C"/>
    <property type="match status" value="1"/>
</dbReference>
<feature type="compositionally biased region" description="Low complexity" evidence="11">
    <location>
        <begin position="1184"/>
        <end position="1195"/>
    </location>
</feature>
<dbReference type="InterPro" id="IPR004835">
    <property type="entry name" value="Chitin_synth"/>
</dbReference>
<dbReference type="GO" id="GO:0030428">
    <property type="term" value="C:cell septum"/>
    <property type="evidence" value="ECO:0007669"/>
    <property type="project" value="TreeGrafter"/>
</dbReference>
<evidence type="ECO:0000256" key="3">
    <source>
        <dbReference type="ARBA" id="ARBA00022475"/>
    </source>
</evidence>
<feature type="transmembrane region" description="Helical" evidence="12">
    <location>
        <begin position="72"/>
        <end position="91"/>
    </location>
</feature>
<feature type="compositionally biased region" description="Polar residues" evidence="11">
    <location>
        <begin position="406"/>
        <end position="415"/>
    </location>
</feature>
<gene>
    <name evidence="14" type="primary">CHS1_2</name>
    <name evidence="14" type="ORF">EHS25_009832</name>
</gene>
<feature type="region of interest" description="Disordered" evidence="11">
    <location>
        <begin position="406"/>
        <end position="455"/>
    </location>
</feature>
<dbReference type="AlphaFoldDB" id="A0A427YK98"/>
<name>A0A427YK98_9TREE</name>
<feature type="domain" description="Cytochrome b5 heme-binding" evidence="13">
    <location>
        <begin position="252"/>
        <end position="334"/>
    </location>
</feature>
<dbReference type="SMART" id="SM01117">
    <property type="entry name" value="Cyt-b5"/>
    <property type="match status" value="1"/>
</dbReference>
<dbReference type="InterPro" id="IPR054295">
    <property type="entry name" value="CHS4-like_dom"/>
</dbReference>
<keyword evidence="7 12" id="KW-1133">Transmembrane helix</keyword>
<dbReference type="InterPro" id="IPR001199">
    <property type="entry name" value="Cyt_B5-like_heme/steroid-bd"/>
</dbReference>
<dbReference type="GO" id="GO:0005886">
    <property type="term" value="C:plasma membrane"/>
    <property type="evidence" value="ECO:0007669"/>
    <property type="project" value="UniProtKB-SubCell"/>
</dbReference>
<feature type="transmembrane region" description="Helical" evidence="12">
    <location>
        <begin position="111"/>
        <end position="129"/>
    </location>
</feature>
<evidence type="ECO:0000259" key="13">
    <source>
        <dbReference type="SMART" id="SM01117"/>
    </source>
</evidence>
<dbReference type="InterPro" id="IPR029044">
    <property type="entry name" value="Nucleotide-diphossugar_trans"/>
</dbReference>
<feature type="compositionally biased region" description="Gly residues" evidence="11">
    <location>
        <begin position="426"/>
        <end position="438"/>
    </location>
</feature>
<evidence type="ECO:0000313" key="15">
    <source>
        <dbReference type="Proteomes" id="UP000279259"/>
    </source>
</evidence>
<keyword evidence="4" id="KW-0328">Glycosyltransferase</keyword>
<keyword evidence="9" id="KW-0325">Glycoprotein</keyword>
<dbReference type="Pfam" id="PF03142">
    <property type="entry name" value="Chitin_synth_2"/>
    <property type="match status" value="1"/>
</dbReference>
<organism evidence="14 15">
    <name type="scientific">Saitozyma podzolica</name>
    <dbReference type="NCBI Taxonomy" id="1890683"/>
    <lineage>
        <taxon>Eukaryota</taxon>
        <taxon>Fungi</taxon>
        <taxon>Dikarya</taxon>
        <taxon>Basidiomycota</taxon>
        <taxon>Agaricomycotina</taxon>
        <taxon>Tremellomycetes</taxon>
        <taxon>Tremellales</taxon>
        <taxon>Trimorphomycetaceae</taxon>
        <taxon>Saitozyma</taxon>
    </lineage>
</organism>
<evidence type="ECO:0000256" key="7">
    <source>
        <dbReference type="ARBA" id="ARBA00022989"/>
    </source>
</evidence>
<evidence type="ECO:0000256" key="2">
    <source>
        <dbReference type="ARBA" id="ARBA00012543"/>
    </source>
</evidence>
<feature type="transmembrane region" description="Helical" evidence="12">
    <location>
        <begin position="898"/>
        <end position="922"/>
    </location>
</feature>
<evidence type="ECO:0000256" key="10">
    <source>
        <dbReference type="ARBA" id="ARBA00048014"/>
    </source>
</evidence>
<dbReference type="GO" id="GO:0006031">
    <property type="term" value="P:chitin biosynthetic process"/>
    <property type="evidence" value="ECO:0007669"/>
    <property type="project" value="TreeGrafter"/>
</dbReference>
<keyword evidence="15" id="KW-1185">Reference proteome</keyword>
<reference evidence="14 15" key="1">
    <citation type="submission" date="2018-11" db="EMBL/GenBank/DDBJ databases">
        <title>Genome sequence of Saitozyma podzolica DSM 27192.</title>
        <authorList>
            <person name="Aliyu H."/>
            <person name="Gorte O."/>
            <person name="Ochsenreither K."/>
        </authorList>
    </citation>
    <scope>NUCLEOTIDE SEQUENCE [LARGE SCALE GENOMIC DNA]</scope>
    <source>
        <strain evidence="14 15">DSM 27192</strain>
    </source>
</reference>
<evidence type="ECO:0000313" key="14">
    <source>
        <dbReference type="EMBL" id="RSH91533.1"/>
    </source>
</evidence>
<proteinExistence type="predicted"/>
<keyword evidence="8 12" id="KW-0472">Membrane</keyword>
<evidence type="ECO:0000256" key="5">
    <source>
        <dbReference type="ARBA" id="ARBA00022679"/>
    </source>
</evidence>
<keyword evidence="5" id="KW-0808">Transferase</keyword>
<evidence type="ECO:0000256" key="1">
    <source>
        <dbReference type="ARBA" id="ARBA00004651"/>
    </source>
</evidence>
<dbReference type="PANTHER" id="PTHR22914">
    <property type="entry name" value="CHITIN SYNTHASE"/>
    <property type="match status" value="1"/>
</dbReference>
<dbReference type="Proteomes" id="UP000279259">
    <property type="component" value="Unassembled WGS sequence"/>
</dbReference>
<evidence type="ECO:0000256" key="12">
    <source>
        <dbReference type="SAM" id="Phobius"/>
    </source>
</evidence>
<protein>
    <recommendedName>
        <fullName evidence="2">chitin synthase</fullName>
        <ecNumber evidence="2">2.4.1.16</ecNumber>
    </recommendedName>
</protein>
<accession>A0A427YK98</accession>
<evidence type="ECO:0000256" key="8">
    <source>
        <dbReference type="ARBA" id="ARBA00023136"/>
    </source>
</evidence>
<evidence type="ECO:0000256" key="4">
    <source>
        <dbReference type="ARBA" id="ARBA00022676"/>
    </source>
</evidence>
<feature type="transmembrane region" description="Helical" evidence="12">
    <location>
        <begin position="841"/>
        <end position="863"/>
    </location>
</feature>
<feature type="compositionally biased region" description="Polar residues" evidence="11">
    <location>
        <begin position="12"/>
        <end position="25"/>
    </location>
</feature>
<dbReference type="GO" id="GO:0004100">
    <property type="term" value="F:chitin synthase activity"/>
    <property type="evidence" value="ECO:0007669"/>
    <property type="project" value="UniProtKB-EC"/>
</dbReference>
<keyword evidence="6 12" id="KW-0812">Transmembrane</keyword>
<dbReference type="EMBL" id="RSCD01000008">
    <property type="protein sequence ID" value="RSH91533.1"/>
    <property type="molecule type" value="Genomic_DNA"/>
</dbReference>
<dbReference type="SUPFAM" id="SSF53448">
    <property type="entry name" value="Nucleotide-diphospho-sugar transferases"/>
    <property type="match status" value="1"/>
</dbReference>
<evidence type="ECO:0000256" key="9">
    <source>
        <dbReference type="ARBA" id="ARBA00023180"/>
    </source>
</evidence>
<comment type="catalytic activity">
    <reaction evidence="10">
        <text>[(1-&gt;4)-N-acetyl-beta-D-glucosaminyl](n) + UDP-N-acetyl-alpha-D-glucosamine = [(1-&gt;4)-N-acetyl-beta-D-glucosaminyl](n+1) + UDP + H(+)</text>
        <dbReference type="Rhea" id="RHEA:16637"/>
        <dbReference type="Rhea" id="RHEA-COMP:9593"/>
        <dbReference type="Rhea" id="RHEA-COMP:9595"/>
        <dbReference type="ChEBI" id="CHEBI:15378"/>
        <dbReference type="ChEBI" id="CHEBI:17029"/>
        <dbReference type="ChEBI" id="CHEBI:57705"/>
        <dbReference type="ChEBI" id="CHEBI:58223"/>
        <dbReference type="EC" id="2.4.1.16"/>
    </reaction>
</comment>
<sequence length="1269" mass="138364">MPTRFDDAPLPFTSSKPLPTRQPTRGATVKRHKTLTRPERSVAPAPLIAPPPTTSAAFSDQPSSAPRGVRGWDWWLISSYATTWWAPPALLRLFGIREKQSRQAWREKITLCWITLLLGAIVGFATMGLQKVLCPSGSSTNLYERLGSDDLTLSVSGWVFNVSTSVTQTNVNFYSLSSQMPGQDVTNLFTRTYTDYPLCTSSLRYSTTPLCNSTKPTGTKENATLQACPLPTMSSATYTTLSIQNSTLYEGYSWDQVAPLKSYLVIDGYVLNMSPYIAANPNPIAGDEVDSAIRQVLNNQSSSGKDATALFYNRQVTKDAIPCLTTRYLAGRIDKVTPGCFVADLFLYTSLVVILGVVLVRFAMACVFNWFMSAKLVRPPKDLSRTAISPAVMPEGANMSVHNRNSTAPWANANTAGGKKLRSNKTGGGVPKGLGPNGTGATAANGLSNSSSASTLVPTEPLISLTRIGAELFAVCLVTCYSEGEDSVRGTIESIAATNYSDSRKLIWVVCDGMITGAGEKRSTPDICVSMLDADPRFGNPMPMGFIAVGSGAKRENRAMVYAGHYVSKNGHRTPTIIVVKCGMPGEARDKKPGNRGKRDSQMILMNFFSRVTYNDRMSPLDYDLFRKVQTLMGVTPDFFEVVLMVDADTKIYPDSLKHLVNAMQADNMVMGVCGETRIANKRQSWVTAIQVYEYFISHHHAKAFESVFGGVTCLPGCFSMYRIKARKDADDDWVPILVKPEIVREYSQSEVHTLHQKNLLLLGEDRFLSTIMLRTFPNRKNIFLPQAKCRTLAPDTFSVLLSQRRRWINSTVHNLMELVRVRNLCGTFCFSMQFVVFMDLIGTVVLPVAICLTGALIVNSIITPPKSFTEAIPLMLLAAVLGLPAILILITTRKVIYVAWMVCYLIALPIWNFVLPVYSFWHFDDFSWGETRRVEGEMRSKGHDDKTAVFDGTTIPLRRWEDWEKSRLRKLRREEKRRREFERQFGAGFHGEDGGSSDGGHGGGYGAAGAAGLGAGMGMGAAGLAPWTRARSEYDSDAGSVFSSDEDVWGAEIGGYNEHNPAFPPPPIGLPPDSLTNYHPGGNTLGMDEMASILEQGFDDPPPGAAGLRAPDRSYTPSPLQRQVDKTPSPVRYQLSDGAYGSGPNGNGNGNGYAYGAGSYAAPPPGGRARTPDLDTPQPDGGNSINSISSSIESRPLGVGHAKKRSGGAGQERYGPLGPLADDDTGWGGVIREEDLVGSVASVRSGRMEVVQVQVQVIGMVKLWRTQV</sequence>
<dbReference type="STRING" id="1890683.A0A427YK98"/>
<feature type="transmembrane region" description="Helical" evidence="12">
    <location>
        <begin position="345"/>
        <end position="371"/>
    </location>
</feature>